<feature type="region of interest" description="Disordered" evidence="1">
    <location>
        <begin position="350"/>
        <end position="415"/>
    </location>
</feature>
<dbReference type="GeneID" id="87830633"/>
<dbReference type="AlphaFoldDB" id="A0AAN6TRW7"/>
<evidence type="ECO:0000313" key="2">
    <source>
        <dbReference type="EMBL" id="KAK4119593.1"/>
    </source>
</evidence>
<feature type="compositionally biased region" description="Basic and acidic residues" evidence="1">
    <location>
        <begin position="350"/>
        <end position="364"/>
    </location>
</feature>
<dbReference type="Proteomes" id="UP001302602">
    <property type="component" value="Unassembled WGS sequence"/>
</dbReference>
<accession>A0AAN6TRW7</accession>
<reference evidence="2" key="2">
    <citation type="submission" date="2023-05" db="EMBL/GenBank/DDBJ databases">
        <authorList>
            <consortium name="Lawrence Berkeley National Laboratory"/>
            <person name="Steindorff A."/>
            <person name="Hensen N."/>
            <person name="Bonometti L."/>
            <person name="Westerberg I."/>
            <person name="Brannstrom I.O."/>
            <person name="Guillou S."/>
            <person name="Cros-Aarteil S."/>
            <person name="Calhoun S."/>
            <person name="Haridas S."/>
            <person name="Kuo A."/>
            <person name="Mondo S."/>
            <person name="Pangilinan J."/>
            <person name="Riley R."/>
            <person name="Labutti K."/>
            <person name="Andreopoulos B."/>
            <person name="Lipzen A."/>
            <person name="Chen C."/>
            <person name="Yanf M."/>
            <person name="Daum C."/>
            <person name="Ng V."/>
            <person name="Clum A."/>
            <person name="Ohm R."/>
            <person name="Martin F."/>
            <person name="Silar P."/>
            <person name="Natvig D."/>
            <person name="Lalanne C."/>
            <person name="Gautier V."/>
            <person name="Ament-Velasquez S.L."/>
            <person name="Kruys A."/>
            <person name="Hutchinson M.I."/>
            <person name="Powell A.J."/>
            <person name="Barry K."/>
            <person name="Miller A.N."/>
            <person name="Grigoriev I.V."/>
            <person name="Debuchy R."/>
            <person name="Gladieux P."/>
            <person name="Thoren M.H."/>
            <person name="Johannesson H."/>
        </authorList>
    </citation>
    <scope>NUCLEOTIDE SEQUENCE</scope>
    <source>
        <strain evidence="2">CBS 731.68</strain>
    </source>
</reference>
<keyword evidence="3" id="KW-1185">Reference proteome</keyword>
<dbReference type="EMBL" id="MU853247">
    <property type="protein sequence ID" value="KAK4119593.1"/>
    <property type="molecule type" value="Genomic_DNA"/>
</dbReference>
<comment type="caution">
    <text evidence="2">The sequence shown here is derived from an EMBL/GenBank/DDBJ whole genome shotgun (WGS) entry which is preliminary data.</text>
</comment>
<gene>
    <name evidence="2" type="ORF">N657DRAFT_650082</name>
</gene>
<dbReference type="RefSeq" id="XP_062643366.1">
    <property type="nucleotide sequence ID" value="XM_062793864.1"/>
</dbReference>
<feature type="non-terminal residue" evidence="2">
    <location>
        <position position="1"/>
    </location>
</feature>
<evidence type="ECO:0000313" key="3">
    <source>
        <dbReference type="Proteomes" id="UP001302602"/>
    </source>
</evidence>
<reference evidence="2" key="1">
    <citation type="journal article" date="2023" name="Mol. Phylogenet. Evol.">
        <title>Genome-scale phylogeny and comparative genomics of the fungal order Sordariales.</title>
        <authorList>
            <person name="Hensen N."/>
            <person name="Bonometti L."/>
            <person name="Westerberg I."/>
            <person name="Brannstrom I.O."/>
            <person name="Guillou S."/>
            <person name="Cros-Aarteil S."/>
            <person name="Calhoun S."/>
            <person name="Haridas S."/>
            <person name="Kuo A."/>
            <person name="Mondo S."/>
            <person name="Pangilinan J."/>
            <person name="Riley R."/>
            <person name="LaButti K."/>
            <person name="Andreopoulos B."/>
            <person name="Lipzen A."/>
            <person name="Chen C."/>
            <person name="Yan M."/>
            <person name="Daum C."/>
            <person name="Ng V."/>
            <person name="Clum A."/>
            <person name="Steindorff A."/>
            <person name="Ohm R.A."/>
            <person name="Martin F."/>
            <person name="Silar P."/>
            <person name="Natvig D.O."/>
            <person name="Lalanne C."/>
            <person name="Gautier V."/>
            <person name="Ament-Velasquez S.L."/>
            <person name="Kruys A."/>
            <person name="Hutchinson M.I."/>
            <person name="Powell A.J."/>
            <person name="Barry K."/>
            <person name="Miller A.N."/>
            <person name="Grigoriev I.V."/>
            <person name="Debuchy R."/>
            <person name="Gladieux P."/>
            <person name="Hiltunen Thoren M."/>
            <person name="Johannesson H."/>
        </authorList>
    </citation>
    <scope>NUCLEOTIDE SEQUENCE</scope>
    <source>
        <strain evidence="2">CBS 731.68</strain>
    </source>
</reference>
<evidence type="ECO:0000256" key="1">
    <source>
        <dbReference type="SAM" id="MobiDB-lite"/>
    </source>
</evidence>
<proteinExistence type="predicted"/>
<name>A0AAN6TRW7_9PEZI</name>
<feature type="region of interest" description="Disordered" evidence="1">
    <location>
        <begin position="303"/>
        <end position="335"/>
    </location>
</feature>
<sequence>ADTYPSRFVPRIPMEAKPELAELYRRAVADPHSISRAERNAIWGHPPPEEENRLCVAKTGLTRAGLVAKAAAPPDELTLCEAKIICHHRGVNFDDKAEEAAPITGIVDRLDRLEVALLEYIRVCKKKPTPLEKLYNEALARLCAWREHEKARIVKVGTPWIRKMLEAGLLEEGAEYWGFVVFRTGCYHGEENEALWQRFRDHLLKVAETSVLHWYSGPELWPSLRIVFVEDKELKGASNEQLRIWFRKMRDRAGGEQHLPKGIRTKCFLVADEAVIRSEAAQTPYTPRCKYMDVPEFGVEIPRRGSSGIYPRRRPGLRNQRGHSGQGPWNPDQQQQFVGCSGIHDCDGKAGGRGDGRFQRRGDGRASTPRHQVYPKGWSRRVAHNPCANQETGSMAFPHSPLRSSVPLGRTSAPV</sequence>
<protein>
    <submittedName>
        <fullName evidence="2">Uncharacterized protein</fullName>
    </submittedName>
</protein>
<organism evidence="2 3">
    <name type="scientific">Parathielavia appendiculata</name>
    <dbReference type="NCBI Taxonomy" id="2587402"/>
    <lineage>
        <taxon>Eukaryota</taxon>
        <taxon>Fungi</taxon>
        <taxon>Dikarya</taxon>
        <taxon>Ascomycota</taxon>
        <taxon>Pezizomycotina</taxon>
        <taxon>Sordariomycetes</taxon>
        <taxon>Sordariomycetidae</taxon>
        <taxon>Sordariales</taxon>
        <taxon>Chaetomiaceae</taxon>
        <taxon>Parathielavia</taxon>
    </lineage>
</organism>